<dbReference type="Pfam" id="PF13692">
    <property type="entry name" value="Glyco_trans_1_4"/>
    <property type="match status" value="1"/>
</dbReference>
<dbReference type="EMBL" id="AP019791">
    <property type="protein sequence ID" value="BBL79991.1"/>
    <property type="molecule type" value="Genomic_DNA"/>
</dbReference>
<evidence type="ECO:0000313" key="2">
    <source>
        <dbReference type="EMBL" id="BBL79991.1"/>
    </source>
</evidence>
<dbReference type="GO" id="GO:0016740">
    <property type="term" value="F:transferase activity"/>
    <property type="evidence" value="ECO:0007669"/>
    <property type="project" value="UniProtKB-KW"/>
</dbReference>
<sequence>MARNGGVVDVCLVVEGTYPYVRGGVSSWVHNLIRGLPEKSFRVLFIGPSPEMDYEERYELPENLLGIDKVYAQDFRPESMRSPVAGKDSRKGWEILRSFHEHLAQGRGVPLFDEVYAAAGNPKSRSLGVQDLFRSPESWRMVVDLYRRNGRDASFVDYYWTWRFTHLPLFQMMQAEVPPARVYHTVSTGYAGFLAALAKKRTGSPMIVTEHGIYTRERSIEIAQADWIHVTEPQDYRIRRTQGFFKQWWTNMFRMMSRLCYQEADRVITITQVNQRYQLEEGAAPESMLVIPNGIRPERFRPAREARRPEEEFVVGFVGRVVPIKDVKTFIRAIKLAEPEIPNLRAYVVGPNEEDPEYFAECRQLTSLLGLEDRIVYTGPQDVLEYYRRMHVLVITSISEGQPLVILEANSAGVPVVATNVGACAELIHGRTPEDRALGPGGIVTAVASPRETADALIRLARNPRLREKMARAGTVRMERFYREDELNRTYLGIYDELVKGG</sequence>
<dbReference type="Gene3D" id="3.40.50.2000">
    <property type="entry name" value="Glycogen Phosphorylase B"/>
    <property type="match status" value="2"/>
</dbReference>
<reference evidence="2" key="1">
    <citation type="journal article" date="2019" name="Microbiol. Resour. Announc.">
        <title>Complete Genome Sequence of Rubrobacter xylanophilus Strain AA3-22, Isolated from Arima Onsen in Japan.</title>
        <authorList>
            <person name="Tomariguchi N."/>
            <person name="Miyazaki K."/>
        </authorList>
    </citation>
    <scope>NUCLEOTIDE SEQUENCE [LARGE SCALE GENOMIC DNA]</scope>
    <source>
        <strain evidence="2">AA3-22</strain>
    </source>
</reference>
<dbReference type="NCBIfam" id="NF038011">
    <property type="entry name" value="PelF"/>
    <property type="match status" value="1"/>
</dbReference>
<accession>A0A510HJ35</accession>
<proteinExistence type="predicted"/>
<dbReference type="InterPro" id="IPR022622">
    <property type="entry name" value="DUF3492"/>
</dbReference>
<keyword evidence="2" id="KW-0808">Transferase</keyword>
<dbReference type="PANTHER" id="PTHR12526:SF608">
    <property type="entry name" value="PELF"/>
    <property type="match status" value="1"/>
</dbReference>
<dbReference type="PANTHER" id="PTHR12526">
    <property type="entry name" value="GLYCOSYLTRANSFERASE"/>
    <property type="match status" value="1"/>
</dbReference>
<dbReference type="RefSeq" id="WP_143528002.1">
    <property type="nucleotide sequence ID" value="NZ_AP019791.1"/>
</dbReference>
<organism evidence="2 3">
    <name type="scientific">Rubrobacter xylanophilus</name>
    <dbReference type="NCBI Taxonomy" id="49319"/>
    <lineage>
        <taxon>Bacteria</taxon>
        <taxon>Bacillati</taxon>
        <taxon>Actinomycetota</taxon>
        <taxon>Rubrobacteria</taxon>
        <taxon>Rubrobacterales</taxon>
        <taxon>Rubrobacteraceae</taxon>
        <taxon>Rubrobacter</taxon>
    </lineage>
</organism>
<dbReference type="InterPro" id="IPR047691">
    <property type="entry name" value="PelF-like"/>
</dbReference>
<dbReference type="AlphaFoldDB" id="A0A510HJ35"/>
<evidence type="ECO:0000313" key="3">
    <source>
        <dbReference type="Proteomes" id="UP000318065"/>
    </source>
</evidence>
<dbReference type="OrthoDB" id="9772485at2"/>
<dbReference type="Proteomes" id="UP000318065">
    <property type="component" value="Chromosome"/>
</dbReference>
<feature type="domain" description="DUF3492" evidence="1">
    <location>
        <begin position="9"/>
        <end position="286"/>
    </location>
</feature>
<keyword evidence="3" id="KW-1185">Reference proteome</keyword>
<protein>
    <submittedName>
        <fullName evidence="2">Pellicle/biofilm biosynthesis glycosyltransferase PelF</fullName>
    </submittedName>
</protein>
<evidence type="ECO:0000259" key="1">
    <source>
        <dbReference type="Pfam" id="PF11997"/>
    </source>
</evidence>
<dbReference type="Pfam" id="PF11997">
    <property type="entry name" value="DUF3492"/>
    <property type="match status" value="1"/>
</dbReference>
<dbReference type="SUPFAM" id="SSF53756">
    <property type="entry name" value="UDP-Glycosyltransferase/glycogen phosphorylase"/>
    <property type="match status" value="1"/>
</dbReference>
<gene>
    <name evidence="2" type="primary">pelF</name>
    <name evidence="2" type="ORF">RxyAA322_18450</name>
</gene>
<name>A0A510HJ35_9ACTN</name>